<protein>
    <submittedName>
        <fullName evidence="1">Uncharacterized protein</fullName>
    </submittedName>
</protein>
<sequence length="80" mass="8793">MWSVNSPSKPLQLPPFALWPAFPASNYYEGSANVYRIGGTHSLVIGTRLPQFTCWTPHTSEVAYRSLSPCVPQVVADVTV</sequence>
<accession>A0ABM8SB69</accession>
<evidence type="ECO:0000313" key="2">
    <source>
        <dbReference type="Proteomes" id="UP000675880"/>
    </source>
</evidence>
<comment type="caution">
    <text evidence="1">The sequence shown here is derived from an EMBL/GenBank/DDBJ whole genome shotgun (WGS) entry which is preliminary data.</text>
</comment>
<proteinExistence type="predicted"/>
<dbReference type="Proteomes" id="UP000675880">
    <property type="component" value="Unassembled WGS sequence"/>
</dbReference>
<name>A0ABM8SB69_9BACT</name>
<gene>
    <name evidence="1" type="ORF">NSPZN2_70238</name>
</gene>
<reference evidence="1 2" key="1">
    <citation type="submission" date="2021-02" db="EMBL/GenBank/DDBJ databases">
        <authorList>
            <person name="Han P."/>
        </authorList>
    </citation>
    <scope>NUCLEOTIDE SEQUENCE [LARGE SCALE GENOMIC DNA]</scope>
    <source>
        <strain evidence="1">Candidatus Nitrospira sp. ZN2</strain>
    </source>
</reference>
<organism evidence="1 2">
    <name type="scientific">Nitrospira defluvii</name>
    <dbReference type="NCBI Taxonomy" id="330214"/>
    <lineage>
        <taxon>Bacteria</taxon>
        <taxon>Pseudomonadati</taxon>
        <taxon>Nitrospirota</taxon>
        <taxon>Nitrospiria</taxon>
        <taxon>Nitrospirales</taxon>
        <taxon>Nitrospiraceae</taxon>
        <taxon>Nitrospira</taxon>
    </lineage>
</organism>
<dbReference type="EMBL" id="CAJNBJ010000020">
    <property type="protein sequence ID" value="CAE6799104.1"/>
    <property type="molecule type" value="Genomic_DNA"/>
</dbReference>
<keyword evidence="2" id="KW-1185">Reference proteome</keyword>
<evidence type="ECO:0000313" key="1">
    <source>
        <dbReference type="EMBL" id="CAE6799104.1"/>
    </source>
</evidence>